<proteinExistence type="predicted"/>
<evidence type="ECO:0000256" key="1">
    <source>
        <dbReference type="SAM" id="Phobius"/>
    </source>
</evidence>
<comment type="caution">
    <text evidence="2">The sequence shown here is derived from an EMBL/GenBank/DDBJ whole genome shotgun (WGS) entry which is preliminary data.</text>
</comment>
<feature type="transmembrane region" description="Helical" evidence="1">
    <location>
        <begin position="36"/>
        <end position="58"/>
    </location>
</feature>
<feature type="transmembrane region" description="Helical" evidence="1">
    <location>
        <begin position="7"/>
        <end position="24"/>
    </location>
</feature>
<feature type="transmembrane region" description="Helical" evidence="1">
    <location>
        <begin position="112"/>
        <end position="129"/>
    </location>
</feature>
<dbReference type="RefSeq" id="WP_205305706.1">
    <property type="nucleotide sequence ID" value="NZ_BAAAVF010000015.1"/>
</dbReference>
<evidence type="ECO:0000313" key="2">
    <source>
        <dbReference type="EMBL" id="MBM7477413.1"/>
    </source>
</evidence>
<protein>
    <submittedName>
        <fullName evidence="2">Peptidoglycan/LPS O-acetylase OafA/YrhL</fullName>
    </submittedName>
</protein>
<accession>A0ABS2LAF7</accession>
<keyword evidence="1" id="KW-0812">Transmembrane</keyword>
<dbReference type="EMBL" id="JAFBBO010000001">
    <property type="protein sequence ID" value="MBM7477413.1"/>
    <property type="molecule type" value="Genomic_DNA"/>
</dbReference>
<keyword evidence="1" id="KW-0472">Membrane</keyword>
<dbReference type="Proteomes" id="UP000698059">
    <property type="component" value="Unassembled WGS sequence"/>
</dbReference>
<evidence type="ECO:0000313" key="3">
    <source>
        <dbReference type="Proteomes" id="UP000698059"/>
    </source>
</evidence>
<keyword evidence="3" id="KW-1185">Reference proteome</keyword>
<keyword evidence="1" id="KW-1133">Transmembrane helix</keyword>
<organism evidence="2 3">
    <name type="scientific">Oerskovia jenensis</name>
    <dbReference type="NCBI Taxonomy" id="162169"/>
    <lineage>
        <taxon>Bacteria</taxon>
        <taxon>Bacillati</taxon>
        <taxon>Actinomycetota</taxon>
        <taxon>Actinomycetes</taxon>
        <taxon>Micrococcales</taxon>
        <taxon>Cellulomonadaceae</taxon>
        <taxon>Oerskovia</taxon>
    </lineage>
</organism>
<feature type="transmembrane region" description="Helical" evidence="1">
    <location>
        <begin position="70"/>
        <end position="92"/>
    </location>
</feature>
<sequence length="148" mass="15597">MAQTRRAGLLMAAVCVGLGALVVWRGGDEILAGNFAVLFLLGLCLVGTTGSVALTLSSPHRERLYRVAEFLGRACIVAFFACVVVFGLVVPAVLVSPGSGKAPDSVGEAQMLALWTLVVAVAVTLSAIMDRRRARRRRDDVVATGERS</sequence>
<reference evidence="2 3" key="1">
    <citation type="submission" date="2021-01" db="EMBL/GenBank/DDBJ databases">
        <title>Sequencing the genomes of 1000 actinobacteria strains.</title>
        <authorList>
            <person name="Klenk H.-P."/>
        </authorList>
    </citation>
    <scope>NUCLEOTIDE SEQUENCE [LARGE SCALE GENOMIC DNA]</scope>
    <source>
        <strain evidence="2 3">DSM 46000</strain>
    </source>
</reference>
<name>A0ABS2LAF7_9CELL</name>
<gene>
    <name evidence="2" type="ORF">JOD49_000333</name>
</gene>